<accession>A0ABT1QBV2</accession>
<dbReference type="EMBL" id="JANFQF010000007">
    <property type="protein sequence ID" value="MCQ4119692.1"/>
    <property type="molecule type" value="Genomic_DNA"/>
</dbReference>
<sequence>MLWVTAWTALIQGDRDAALEHLDECTTIATALGDDRLRAHADHWRGIHAVFSGDPADSIRLFHDAIAVHRSVGDTASMLTASFELGMAQTYDGRLDDALRTCHEVITLSDTHGEKWNKAYALWVSSVAYFHLGRSGDAVEAAQQALRIQRDFKDKICTALSIEVLSWVATSSGDANAAATLSGAAKGVWHRLGTSVAAFGPHVTEDSLTSEREA</sequence>
<dbReference type="PANTHER" id="PTHR47691">
    <property type="entry name" value="REGULATOR-RELATED"/>
    <property type="match status" value="1"/>
</dbReference>
<proteinExistence type="predicted"/>
<name>A0ABT1QBV2_9NOCA</name>
<evidence type="ECO:0000259" key="1">
    <source>
        <dbReference type="Pfam" id="PF12862"/>
    </source>
</evidence>
<dbReference type="PANTHER" id="PTHR47691:SF3">
    <property type="entry name" value="HTH-TYPE TRANSCRIPTIONAL REGULATOR RV0890C-RELATED"/>
    <property type="match status" value="1"/>
</dbReference>
<feature type="domain" description="Anaphase-promoting complex subunit 5" evidence="1">
    <location>
        <begin position="13"/>
        <end position="44"/>
    </location>
</feature>
<reference evidence="2 3" key="1">
    <citation type="submission" date="2022-07" db="EMBL/GenBank/DDBJ databases">
        <title>Degradation activity of malathion, p-nitrophenol and potential low-temperature adaptation strategy of Rhodococcus sp. FXJ9.536.</title>
        <authorList>
            <person name="Huang J."/>
            <person name="Huang Y."/>
        </authorList>
    </citation>
    <scope>NUCLEOTIDE SEQUENCE [LARGE SCALE GENOMIC DNA]</scope>
    <source>
        <strain evidence="2 3">FXJ9.536</strain>
    </source>
</reference>
<dbReference type="Pfam" id="PF12862">
    <property type="entry name" value="ANAPC5"/>
    <property type="match status" value="1"/>
</dbReference>
<dbReference type="InterPro" id="IPR026000">
    <property type="entry name" value="Apc5_dom"/>
</dbReference>
<comment type="caution">
    <text evidence="2">The sequence shown here is derived from an EMBL/GenBank/DDBJ whole genome shotgun (WGS) entry which is preliminary data.</text>
</comment>
<keyword evidence="3" id="KW-1185">Reference proteome</keyword>
<evidence type="ECO:0000313" key="3">
    <source>
        <dbReference type="Proteomes" id="UP001524501"/>
    </source>
</evidence>
<protein>
    <submittedName>
        <fullName evidence="2">Tetratricopeptide repeat protein</fullName>
    </submittedName>
</protein>
<gene>
    <name evidence="2" type="ORF">NOF53_11020</name>
</gene>
<dbReference type="InterPro" id="IPR011990">
    <property type="entry name" value="TPR-like_helical_dom_sf"/>
</dbReference>
<organism evidence="2 3">
    <name type="scientific">Rhodococcus tibetensis</name>
    <dbReference type="NCBI Taxonomy" id="2965064"/>
    <lineage>
        <taxon>Bacteria</taxon>
        <taxon>Bacillati</taxon>
        <taxon>Actinomycetota</taxon>
        <taxon>Actinomycetes</taxon>
        <taxon>Mycobacteriales</taxon>
        <taxon>Nocardiaceae</taxon>
        <taxon>Rhodococcus</taxon>
    </lineage>
</organism>
<dbReference type="Proteomes" id="UP001524501">
    <property type="component" value="Unassembled WGS sequence"/>
</dbReference>
<dbReference type="SUPFAM" id="SSF48452">
    <property type="entry name" value="TPR-like"/>
    <property type="match status" value="1"/>
</dbReference>
<evidence type="ECO:0000313" key="2">
    <source>
        <dbReference type="EMBL" id="MCQ4119692.1"/>
    </source>
</evidence>
<dbReference type="Pfam" id="PF13424">
    <property type="entry name" value="TPR_12"/>
    <property type="match status" value="1"/>
</dbReference>
<dbReference type="Gene3D" id="1.25.40.10">
    <property type="entry name" value="Tetratricopeptide repeat domain"/>
    <property type="match status" value="1"/>
</dbReference>